<dbReference type="Pfam" id="PF00612">
    <property type="entry name" value="IQ"/>
    <property type="match status" value="14"/>
</dbReference>
<sequence>MASAAIKIQAIFRGRKARKSFNIRLPSERKKLKGSKKKKKSHKFSPVQESAAIRIQSIFRGYLIRKKLNKSHYNSNGCGAGNLSVLASSRDTMNAENQKWFGPEMAAALVIQKVYRAYLVRKNRGLGHRNKTTGNGNPPLQPEKIDDISEENESKNNAREGFLKEHKQFLASLPGKDVESTQHVDSVEVHGSVNCSGCFCVRKFSLVSALPDPITESVTSTKKSEDEKELEKAALAIQCLFRGHKVRKHFKRKIKLEDPEHGNDVSFLRKELEKSYPADHNPKKHEREMRAAIIIQKFYREHRKERTKFKAIEEAGLEYAKNPTAILAIVKIQRIFRLHYSRIKNMDKAKKLSEIMQRNGGMCDIDGHSIAPYDELEEKNNIKATISRASIAALTEAARVIQKSYRKYRGQKTTKKKSSSTSGKIDEGAMIRHDDISAAATRIQAWFRGHLVRKRVKREYFRPDLLKAVVRIQANFRGYRVRKYDIEKKIITLIQKLDENNEDVTPTENGNKNCNDQAIVIGKDDKSENGLVVEVGNANEYDRKQLACNEEIERNHEYPATAKKEVYGCDEDHATENGKWDGNVDDSVTVNVNVNSYTTSIQVAAEGPSNEGSFHHLMAGGKLEAATEARAAQVLQACFRGYKARLNLRGRRPCLKENTLDKLNVTSGVGEDVVKAVVLIQRAYRAYVASKHKSTAGTIEKGYSVKSRTSGAAMKIVKPKVTSEAEDIVKAVVKIQKAFRKHLITKLKGWLVRKKLGKRQIAKFCPYDERSLKAVVLIQAHVRGYLSRKVTTRKTKYLLSERKRVIQAATIIQSYYRGFIVRKGLFLLNKTMLSNTEVYSEHGSLANAALKIQSAFRGFRARKKIKLNSGKKHKKENIQSVDEARLEAVIKIQKFFRGFLARRKLMTEKRRKSNGHDIQSEDIQMMNAAIKIQSIFRGYKVRKALLTKLESNSKDVKDTNCEIKFSEAKNYEKLSGSGDHTDKDDASLQEYSDFRHHSNRTVLPLHLCLPSSSQKAHQTFSCSAAVVTVVLHSRKLHSLKLRRRKSSLSNKHTVSFYNLHLQNTPLIALSVDILQLMLR</sequence>
<dbReference type="InterPro" id="IPR051185">
    <property type="entry name" value="ASPM"/>
</dbReference>
<keyword evidence="5" id="KW-1185">Reference proteome</keyword>
<dbReference type="InterPro" id="IPR000048">
    <property type="entry name" value="IQ_motif_EF-hand-BS"/>
</dbReference>
<dbReference type="InterPro" id="IPR027417">
    <property type="entry name" value="P-loop_NTPase"/>
</dbReference>
<dbReference type="GO" id="GO:0005516">
    <property type="term" value="F:calmodulin binding"/>
    <property type="evidence" value="ECO:0007669"/>
    <property type="project" value="UniProtKB-KW"/>
</dbReference>
<accession>A0A979FFX5</accession>
<evidence type="ECO:0000313" key="6">
    <source>
        <dbReference type="RefSeq" id="XP_047735506.1"/>
    </source>
</evidence>
<dbReference type="GO" id="GO:0000922">
    <property type="term" value="C:spindle pole"/>
    <property type="evidence" value="ECO:0007669"/>
    <property type="project" value="TreeGrafter"/>
</dbReference>
<dbReference type="PROSITE" id="PS50096">
    <property type="entry name" value="IQ"/>
    <property type="match status" value="13"/>
</dbReference>
<keyword evidence="3" id="KW-0677">Repeat</keyword>
<dbReference type="Gene3D" id="1.20.5.190">
    <property type="match status" value="7"/>
</dbReference>
<gene>
    <name evidence="6" type="primary">LOC125177584</name>
</gene>
<dbReference type="GO" id="GO:0007051">
    <property type="term" value="P:spindle organization"/>
    <property type="evidence" value="ECO:0007669"/>
    <property type="project" value="TreeGrafter"/>
</dbReference>
<keyword evidence="4" id="KW-0112">Calmodulin-binding</keyword>
<evidence type="ECO:0000256" key="3">
    <source>
        <dbReference type="ARBA" id="ARBA00022737"/>
    </source>
</evidence>
<dbReference type="PANTHER" id="PTHR22706:SF1">
    <property type="entry name" value="ASSEMBLY FACTOR FOR SPINDLE MICROTUBULES"/>
    <property type="match status" value="1"/>
</dbReference>
<dbReference type="SMART" id="SM00015">
    <property type="entry name" value="IQ"/>
    <property type="match status" value="16"/>
</dbReference>
<organism evidence="5 6">
    <name type="scientific">Hyalella azteca</name>
    <name type="common">Amphipod</name>
    <dbReference type="NCBI Taxonomy" id="294128"/>
    <lineage>
        <taxon>Eukaryota</taxon>
        <taxon>Metazoa</taxon>
        <taxon>Ecdysozoa</taxon>
        <taxon>Arthropoda</taxon>
        <taxon>Crustacea</taxon>
        <taxon>Multicrustacea</taxon>
        <taxon>Malacostraca</taxon>
        <taxon>Eumalacostraca</taxon>
        <taxon>Peracarida</taxon>
        <taxon>Amphipoda</taxon>
        <taxon>Senticaudata</taxon>
        <taxon>Talitrida</taxon>
        <taxon>Talitroidea</taxon>
        <taxon>Hyalellidae</taxon>
        <taxon>Hyalella</taxon>
    </lineage>
</organism>
<evidence type="ECO:0000313" key="5">
    <source>
        <dbReference type="Proteomes" id="UP000694843"/>
    </source>
</evidence>
<keyword evidence="2" id="KW-0963">Cytoplasm</keyword>
<dbReference type="Proteomes" id="UP000694843">
    <property type="component" value="Unplaced"/>
</dbReference>
<evidence type="ECO:0000256" key="1">
    <source>
        <dbReference type="ARBA" id="ARBA00004496"/>
    </source>
</evidence>
<dbReference type="AlphaFoldDB" id="A0A979FFX5"/>
<dbReference type="RefSeq" id="XP_047735506.1">
    <property type="nucleotide sequence ID" value="XM_047879550.1"/>
</dbReference>
<dbReference type="GO" id="GO:0005737">
    <property type="term" value="C:cytoplasm"/>
    <property type="evidence" value="ECO:0007669"/>
    <property type="project" value="UniProtKB-SubCell"/>
</dbReference>
<dbReference type="GO" id="GO:0051295">
    <property type="term" value="P:establishment of meiotic spindle localization"/>
    <property type="evidence" value="ECO:0007669"/>
    <property type="project" value="TreeGrafter"/>
</dbReference>
<reference evidence="6" key="1">
    <citation type="submission" date="2025-08" db="UniProtKB">
        <authorList>
            <consortium name="RefSeq"/>
        </authorList>
    </citation>
    <scope>IDENTIFICATION</scope>
    <source>
        <tissue evidence="6">Whole organism</tissue>
    </source>
</reference>
<dbReference type="PANTHER" id="PTHR22706">
    <property type="entry name" value="ASSEMBLY FACTOR FOR SPINDLE MICROTUBULES"/>
    <property type="match status" value="1"/>
</dbReference>
<protein>
    <submittedName>
        <fullName evidence="6">Abnormal spindle-like microcephaly-associated protein homolog</fullName>
    </submittedName>
</protein>
<dbReference type="KEGG" id="hazt:125177584"/>
<comment type="subcellular location">
    <subcellularLocation>
        <location evidence="1">Cytoplasm</location>
    </subcellularLocation>
</comment>
<dbReference type="SUPFAM" id="SSF52540">
    <property type="entry name" value="P-loop containing nucleoside triphosphate hydrolases"/>
    <property type="match status" value="1"/>
</dbReference>
<dbReference type="GO" id="GO:0000278">
    <property type="term" value="P:mitotic cell cycle"/>
    <property type="evidence" value="ECO:0007669"/>
    <property type="project" value="TreeGrafter"/>
</dbReference>
<dbReference type="GeneID" id="125177584"/>
<evidence type="ECO:0000256" key="2">
    <source>
        <dbReference type="ARBA" id="ARBA00022490"/>
    </source>
</evidence>
<dbReference type="CDD" id="cd23767">
    <property type="entry name" value="IQCD"/>
    <property type="match status" value="6"/>
</dbReference>
<evidence type="ECO:0000256" key="4">
    <source>
        <dbReference type="ARBA" id="ARBA00022860"/>
    </source>
</evidence>
<name>A0A979FFX5_HYAAZ</name>
<dbReference type="OrthoDB" id="252964at2759"/>
<proteinExistence type="predicted"/>